<dbReference type="InterPro" id="IPR012338">
    <property type="entry name" value="Beta-lactam/transpept-like"/>
</dbReference>
<dbReference type="Proteomes" id="UP000618931">
    <property type="component" value="Unassembled WGS sequence"/>
</dbReference>
<dbReference type="Gene3D" id="1.25.40.10">
    <property type="entry name" value="Tetratricopeptide repeat domain"/>
    <property type="match status" value="1"/>
</dbReference>
<feature type="domain" description="Beta-lactamase-related" evidence="2">
    <location>
        <begin position="36"/>
        <end position="381"/>
    </location>
</feature>
<dbReference type="EMBL" id="JADQDM010000003">
    <property type="protein sequence ID" value="MBF9221350.1"/>
    <property type="molecule type" value="Genomic_DNA"/>
</dbReference>
<accession>A0ABS0I327</accession>
<dbReference type="PANTHER" id="PTHR46825">
    <property type="entry name" value="D-ALANYL-D-ALANINE-CARBOXYPEPTIDASE/ENDOPEPTIDASE AMPH"/>
    <property type="match status" value="1"/>
</dbReference>
<protein>
    <submittedName>
        <fullName evidence="3">Beta-lactamase family protein</fullName>
    </submittedName>
</protein>
<evidence type="ECO:0000256" key="1">
    <source>
        <dbReference type="PROSITE-ProRule" id="PRU00339"/>
    </source>
</evidence>
<dbReference type="Gene3D" id="3.40.710.10">
    <property type="entry name" value="DD-peptidase/beta-lactamase superfamily"/>
    <property type="match status" value="1"/>
</dbReference>
<feature type="repeat" description="TPR" evidence="1">
    <location>
        <begin position="465"/>
        <end position="498"/>
    </location>
</feature>
<keyword evidence="1" id="KW-0802">TPR repeat</keyword>
<dbReference type="PANTHER" id="PTHR46825:SF9">
    <property type="entry name" value="BETA-LACTAMASE-RELATED DOMAIN-CONTAINING PROTEIN"/>
    <property type="match status" value="1"/>
</dbReference>
<sequence>MKKVTHYFTDFLLFALLAWPATNAHGQDRATGRLDSLFRSLAQHEELNGSVLIARQGRPIYQQSFGFARFAPAQANDRRTGFALASVAKVFTATAVLQLRDRGRLALDEPLKKYLPEFPYSAITIRQLLSHTSGLPDYELYEAQMDANPGKVFTNQDVLPALKKWKKPLGSRPGEKWEYSNTNYLLLALLVEETSGLRFQHYVQKHIFGPVGMKDTYFSADPARVADEHRAANYEYPYLYSARLQNVDSLAKYHWRLHGASGFVGQGNVTTTPADMLRFDDALYQGRLLKAATLAEAFTPTKLLSGHAAVADLGLGQTSYGLGWMLFLDSAGSQVVGHTGGQPGALSIFLRDLTHRQTVVLFDNAFHRGLYRAGLNALNLLQHQPTVARRQSLGPVYGRTLVAQGADAAFCKWQELKADSIHYVLRESDLNSLGLQLLHTAAFDQEHRLALEVLRTNILLFPASFNTYDSYGEGLALAGKRTEAIQMYRQSIALNPGNEAGKRALVKLLDDPRQPTETQPSRPQTLH</sequence>
<dbReference type="RefSeq" id="WP_196292797.1">
    <property type="nucleotide sequence ID" value="NZ_JADQDM010000003.1"/>
</dbReference>
<dbReference type="SUPFAM" id="SSF48452">
    <property type="entry name" value="TPR-like"/>
    <property type="match status" value="1"/>
</dbReference>
<name>A0ABS0I327_9BACT</name>
<dbReference type="InterPro" id="IPR050491">
    <property type="entry name" value="AmpC-like"/>
</dbReference>
<dbReference type="PROSITE" id="PS50005">
    <property type="entry name" value="TPR"/>
    <property type="match status" value="1"/>
</dbReference>
<reference evidence="3 4" key="1">
    <citation type="submission" date="2020-11" db="EMBL/GenBank/DDBJ databases">
        <authorList>
            <person name="Kim M.K."/>
        </authorList>
    </citation>
    <scope>NUCLEOTIDE SEQUENCE [LARGE SCALE GENOMIC DNA]</scope>
    <source>
        <strain evidence="3 4">BT662</strain>
    </source>
</reference>
<dbReference type="InterPro" id="IPR019734">
    <property type="entry name" value="TPR_rpt"/>
</dbReference>
<dbReference type="SUPFAM" id="SSF56601">
    <property type="entry name" value="beta-lactamase/transpeptidase-like"/>
    <property type="match status" value="1"/>
</dbReference>
<comment type="caution">
    <text evidence="3">The sequence shown here is derived from an EMBL/GenBank/DDBJ whole genome shotgun (WGS) entry which is preliminary data.</text>
</comment>
<proteinExistence type="predicted"/>
<keyword evidence="4" id="KW-1185">Reference proteome</keyword>
<evidence type="ECO:0000313" key="4">
    <source>
        <dbReference type="Proteomes" id="UP000618931"/>
    </source>
</evidence>
<evidence type="ECO:0000259" key="2">
    <source>
        <dbReference type="Pfam" id="PF00144"/>
    </source>
</evidence>
<organism evidence="3 4">
    <name type="scientific">Hymenobacter ruricola</name>
    <dbReference type="NCBI Taxonomy" id="2791023"/>
    <lineage>
        <taxon>Bacteria</taxon>
        <taxon>Pseudomonadati</taxon>
        <taxon>Bacteroidota</taxon>
        <taxon>Cytophagia</taxon>
        <taxon>Cytophagales</taxon>
        <taxon>Hymenobacteraceae</taxon>
        <taxon>Hymenobacter</taxon>
    </lineage>
</organism>
<gene>
    <name evidence="3" type="ORF">I2H31_09555</name>
</gene>
<dbReference type="Pfam" id="PF00144">
    <property type="entry name" value="Beta-lactamase"/>
    <property type="match status" value="1"/>
</dbReference>
<dbReference type="InterPro" id="IPR011990">
    <property type="entry name" value="TPR-like_helical_dom_sf"/>
</dbReference>
<dbReference type="InterPro" id="IPR001466">
    <property type="entry name" value="Beta-lactam-related"/>
</dbReference>
<evidence type="ECO:0000313" key="3">
    <source>
        <dbReference type="EMBL" id="MBF9221350.1"/>
    </source>
</evidence>